<organism evidence="5 6">
    <name type="scientific">Sorangium cellulosum</name>
    <name type="common">Polyangium cellulosum</name>
    <dbReference type="NCBI Taxonomy" id="56"/>
    <lineage>
        <taxon>Bacteria</taxon>
        <taxon>Pseudomonadati</taxon>
        <taxon>Myxococcota</taxon>
        <taxon>Polyangia</taxon>
        <taxon>Polyangiales</taxon>
        <taxon>Polyangiaceae</taxon>
        <taxon>Sorangium</taxon>
    </lineage>
</organism>
<dbReference type="InterPro" id="IPR036388">
    <property type="entry name" value="WH-like_DNA-bd_sf"/>
</dbReference>
<dbReference type="SUPFAM" id="SSF46894">
    <property type="entry name" value="C-terminal effector domain of the bipartite response regulators"/>
    <property type="match status" value="1"/>
</dbReference>
<keyword evidence="3" id="KW-0804">Transcription</keyword>
<evidence type="ECO:0000313" key="5">
    <source>
        <dbReference type="EMBL" id="KYF79885.1"/>
    </source>
</evidence>
<evidence type="ECO:0000256" key="1">
    <source>
        <dbReference type="ARBA" id="ARBA00023015"/>
    </source>
</evidence>
<dbReference type="Pfam" id="PF00196">
    <property type="entry name" value="GerE"/>
    <property type="match status" value="1"/>
</dbReference>
<dbReference type="InterPro" id="IPR016032">
    <property type="entry name" value="Sig_transdc_resp-reg_C-effctor"/>
</dbReference>
<dbReference type="PANTHER" id="PTHR44688">
    <property type="entry name" value="DNA-BINDING TRANSCRIPTIONAL ACTIVATOR DEVR_DOSR"/>
    <property type="match status" value="1"/>
</dbReference>
<name>A0A150SWJ8_SORCE</name>
<dbReference type="PROSITE" id="PS00622">
    <property type="entry name" value="HTH_LUXR_1"/>
    <property type="match status" value="1"/>
</dbReference>
<dbReference type="InterPro" id="IPR000792">
    <property type="entry name" value="Tscrpt_reg_LuxR_C"/>
</dbReference>
<gene>
    <name evidence="5" type="ORF">BE18_22145</name>
</gene>
<dbReference type="EMBL" id="JEMC01003615">
    <property type="protein sequence ID" value="KYF79885.1"/>
    <property type="molecule type" value="Genomic_DNA"/>
</dbReference>
<protein>
    <recommendedName>
        <fullName evidence="4">HTH luxR-type domain-containing protein</fullName>
    </recommendedName>
</protein>
<comment type="caution">
    <text evidence="5">The sequence shown here is derived from an EMBL/GenBank/DDBJ whole genome shotgun (WGS) entry which is preliminary data.</text>
</comment>
<keyword evidence="2" id="KW-0238">DNA-binding</keyword>
<keyword evidence="1" id="KW-0805">Transcription regulation</keyword>
<dbReference type="GO" id="GO:0006355">
    <property type="term" value="P:regulation of DNA-templated transcription"/>
    <property type="evidence" value="ECO:0007669"/>
    <property type="project" value="InterPro"/>
</dbReference>
<dbReference type="PANTHER" id="PTHR44688:SF16">
    <property type="entry name" value="DNA-BINDING TRANSCRIPTIONAL ACTIVATOR DEVR_DOSR"/>
    <property type="match status" value="1"/>
</dbReference>
<reference evidence="5 6" key="1">
    <citation type="submission" date="2014-02" db="EMBL/GenBank/DDBJ databases">
        <title>The small core and large imbalanced accessory genome model reveals a collaborative survival strategy of Sorangium cellulosum strains in nature.</title>
        <authorList>
            <person name="Han K."/>
            <person name="Peng R."/>
            <person name="Blom J."/>
            <person name="Li Y.-Z."/>
        </authorList>
    </citation>
    <scope>NUCLEOTIDE SEQUENCE [LARGE SCALE GENOMIC DNA]</scope>
    <source>
        <strain evidence="5 6">So0149</strain>
    </source>
</reference>
<dbReference type="PROSITE" id="PS50043">
    <property type="entry name" value="HTH_LUXR_2"/>
    <property type="match status" value="1"/>
</dbReference>
<proteinExistence type="predicted"/>
<dbReference type="Proteomes" id="UP000075515">
    <property type="component" value="Unassembled WGS sequence"/>
</dbReference>
<dbReference type="PRINTS" id="PR00038">
    <property type="entry name" value="HTHLUXR"/>
</dbReference>
<sequence length="395" mass="45351">MARRDYSSDVAMREAMAAVLRKGRSILNLKAFVEESLGVDAWNRLLAAQPQTDRSVLVSVQPDCWYDMEIHARINRAICDVLYDGNLAAAESLGRFSAERDMFVMCRRIMKFMSTSLIFQLMNVYWRQDESCGLWHTRLVGHDLVATLSGWRVADSVLCRRILGYIRRTLELCGVALDLECAEHDECCALGDRSCVFRFRWQHQSEPALVSEYADKFSRVPELDSLFRSIVDIAHVRLSFPYVETWVQSGSSGELTSYQSFGVKRSGIVHSYLLQIGNNRMGRLDVEAHDDSRLDVLGDMIPWLAQMLHDALLSSEQTTTLRSFHLRLRLAQRAWKLTLRETDILELLLRGLTNEAIAKRLGLSISTIEQYVTRILDKSDTRNRSTLCWVFWIEL</sequence>
<feature type="domain" description="HTH luxR-type" evidence="4">
    <location>
        <begin position="330"/>
        <end position="395"/>
    </location>
</feature>
<dbReference type="Gene3D" id="1.10.10.10">
    <property type="entry name" value="Winged helix-like DNA-binding domain superfamily/Winged helix DNA-binding domain"/>
    <property type="match status" value="1"/>
</dbReference>
<evidence type="ECO:0000313" key="6">
    <source>
        <dbReference type="Proteomes" id="UP000075515"/>
    </source>
</evidence>
<dbReference type="GO" id="GO:0003677">
    <property type="term" value="F:DNA binding"/>
    <property type="evidence" value="ECO:0007669"/>
    <property type="project" value="UniProtKB-KW"/>
</dbReference>
<evidence type="ECO:0000259" key="4">
    <source>
        <dbReference type="PROSITE" id="PS50043"/>
    </source>
</evidence>
<accession>A0A150SWJ8</accession>
<dbReference type="CDD" id="cd06170">
    <property type="entry name" value="LuxR_C_like"/>
    <property type="match status" value="1"/>
</dbReference>
<evidence type="ECO:0000256" key="2">
    <source>
        <dbReference type="ARBA" id="ARBA00023125"/>
    </source>
</evidence>
<dbReference type="AlphaFoldDB" id="A0A150SWJ8"/>
<evidence type="ECO:0000256" key="3">
    <source>
        <dbReference type="ARBA" id="ARBA00023163"/>
    </source>
</evidence>
<dbReference type="SMART" id="SM00421">
    <property type="entry name" value="HTH_LUXR"/>
    <property type="match status" value="1"/>
</dbReference>